<dbReference type="Gene3D" id="3.40.50.12370">
    <property type="match status" value="1"/>
</dbReference>
<dbReference type="CDD" id="cd00293">
    <property type="entry name" value="USP-like"/>
    <property type="match status" value="1"/>
</dbReference>
<sequence length="248" mass="26475">MTESTILVGVDDSAEAAHALDWAVAYAGRTGAALHVVSSYALPGFFLPFDEDGKRIVPDDVRVRTAVERTLAHAAARAERAGATVTTEVATGDPTGVLVERSGDHALAVVGSRGHGGFAERLLGTVSATLPAYSRCPTVVVPFRQESEPLVPDDDASTDEVRRYGRVVVGVDGSSAWTGRRARTPRCGSRPRSPVPWTPSCSSCTRYPRTAGVSCRGRPPVRTATPCSRPPRTSWRRPSRRCARTPPT</sequence>
<reference evidence="5" key="1">
    <citation type="journal article" date="2019" name="Int. J. Syst. Evol. Microbiol.">
        <title>The Global Catalogue of Microorganisms (GCM) 10K type strain sequencing project: providing services to taxonomists for standard genome sequencing and annotation.</title>
        <authorList>
            <consortium name="The Broad Institute Genomics Platform"/>
            <consortium name="The Broad Institute Genome Sequencing Center for Infectious Disease"/>
            <person name="Wu L."/>
            <person name="Ma J."/>
        </authorList>
    </citation>
    <scope>NUCLEOTIDE SEQUENCE [LARGE SCALE GENOMIC DNA]</scope>
    <source>
        <strain evidence="5">JCM 18063</strain>
    </source>
</reference>
<dbReference type="Proteomes" id="UP001500956">
    <property type="component" value="Unassembled WGS sequence"/>
</dbReference>
<feature type="region of interest" description="Disordered" evidence="2">
    <location>
        <begin position="214"/>
        <end position="248"/>
    </location>
</feature>
<gene>
    <name evidence="4" type="ORF">GCM10023216_15100</name>
</gene>
<feature type="compositionally biased region" description="Basic residues" evidence="2">
    <location>
        <begin position="234"/>
        <end position="248"/>
    </location>
</feature>
<dbReference type="PANTHER" id="PTHR46268">
    <property type="entry name" value="STRESS RESPONSE PROTEIN NHAX"/>
    <property type="match status" value="1"/>
</dbReference>
<evidence type="ECO:0000313" key="4">
    <source>
        <dbReference type="EMBL" id="GAA4725732.1"/>
    </source>
</evidence>
<comment type="caution">
    <text evidence="4">The sequence shown here is derived from an EMBL/GenBank/DDBJ whole genome shotgun (WGS) entry which is preliminary data.</text>
</comment>
<comment type="similarity">
    <text evidence="1">Belongs to the universal stress protein A family.</text>
</comment>
<dbReference type="SUPFAM" id="SSF52402">
    <property type="entry name" value="Adenine nucleotide alpha hydrolases-like"/>
    <property type="match status" value="1"/>
</dbReference>
<proteinExistence type="inferred from homology"/>
<organism evidence="4 5">
    <name type="scientific">Isoptericola chiayiensis</name>
    <dbReference type="NCBI Taxonomy" id="579446"/>
    <lineage>
        <taxon>Bacteria</taxon>
        <taxon>Bacillati</taxon>
        <taxon>Actinomycetota</taxon>
        <taxon>Actinomycetes</taxon>
        <taxon>Micrococcales</taxon>
        <taxon>Promicromonosporaceae</taxon>
        <taxon>Isoptericola</taxon>
    </lineage>
</organism>
<feature type="domain" description="UspA" evidence="3">
    <location>
        <begin position="5"/>
        <end position="142"/>
    </location>
</feature>
<dbReference type="PANTHER" id="PTHR46268:SF6">
    <property type="entry name" value="UNIVERSAL STRESS PROTEIN UP12"/>
    <property type="match status" value="1"/>
</dbReference>
<keyword evidence="5" id="KW-1185">Reference proteome</keyword>
<accession>A0ABP8YE09</accession>
<dbReference type="InterPro" id="IPR006015">
    <property type="entry name" value="Universal_stress_UspA"/>
</dbReference>
<evidence type="ECO:0000256" key="2">
    <source>
        <dbReference type="SAM" id="MobiDB-lite"/>
    </source>
</evidence>
<dbReference type="PRINTS" id="PR01438">
    <property type="entry name" value="UNVRSLSTRESS"/>
</dbReference>
<evidence type="ECO:0000259" key="3">
    <source>
        <dbReference type="Pfam" id="PF00582"/>
    </source>
</evidence>
<dbReference type="InterPro" id="IPR006016">
    <property type="entry name" value="UspA"/>
</dbReference>
<evidence type="ECO:0000313" key="5">
    <source>
        <dbReference type="Proteomes" id="UP001500956"/>
    </source>
</evidence>
<dbReference type="Pfam" id="PF00582">
    <property type="entry name" value="Usp"/>
    <property type="match status" value="1"/>
</dbReference>
<protein>
    <recommendedName>
        <fullName evidence="3">UspA domain-containing protein</fullName>
    </recommendedName>
</protein>
<dbReference type="EMBL" id="BAABID010000008">
    <property type="protein sequence ID" value="GAA4725732.1"/>
    <property type="molecule type" value="Genomic_DNA"/>
</dbReference>
<evidence type="ECO:0000256" key="1">
    <source>
        <dbReference type="ARBA" id="ARBA00008791"/>
    </source>
</evidence>
<name>A0ABP8YE09_9MICO</name>